<reference evidence="3 4" key="2">
    <citation type="journal article" date="2016" name="Sci. Rep.">
        <title>A novel serine protease, Sep1, from Bacillus firmus DS-1 has nematicidal activity and degrades multiple intestinal-associated nematode proteins.</title>
        <authorList>
            <person name="Geng C."/>
            <person name="Nie X."/>
            <person name="Tang Z."/>
            <person name="Zhang Y."/>
            <person name="Lin J."/>
            <person name="Sun M."/>
            <person name="Peng D."/>
        </authorList>
    </citation>
    <scope>NUCLEOTIDE SEQUENCE [LARGE SCALE GENOMIC DNA]</scope>
    <source>
        <strain evidence="3 4">DS1</strain>
    </source>
</reference>
<dbReference type="PATRIC" id="fig|1307436.3.peg.3501"/>
<dbReference type="Gene3D" id="3.40.190.150">
    <property type="entry name" value="Bordetella uptake gene, domain 1"/>
    <property type="match status" value="1"/>
</dbReference>
<evidence type="ECO:0000256" key="2">
    <source>
        <dbReference type="SAM" id="SignalP"/>
    </source>
</evidence>
<dbReference type="eggNOG" id="COG3181">
    <property type="taxonomic scope" value="Bacteria"/>
</dbReference>
<dbReference type="PROSITE" id="PS51257">
    <property type="entry name" value="PROKAR_LIPOPROTEIN"/>
    <property type="match status" value="1"/>
</dbReference>
<dbReference type="InterPro" id="IPR042100">
    <property type="entry name" value="Bug_dom1"/>
</dbReference>
<dbReference type="OrthoDB" id="8881899at2"/>
<feature type="signal peptide" evidence="2">
    <location>
        <begin position="1"/>
        <end position="26"/>
    </location>
</feature>
<evidence type="ECO:0000313" key="4">
    <source>
        <dbReference type="Proteomes" id="UP000019270"/>
    </source>
</evidence>
<organism evidence="3 4">
    <name type="scientific">Cytobacillus firmus DS1</name>
    <dbReference type="NCBI Taxonomy" id="1307436"/>
    <lineage>
        <taxon>Bacteria</taxon>
        <taxon>Bacillati</taxon>
        <taxon>Bacillota</taxon>
        <taxon>Bacilli</taxon>
        <taxon>Bacillales</taxon>
        <taxon>Bacillaceae</taxon>
        <taxon>Cytobacillus</taxon>
    </lineage>
</organism>
<dbReference type="SUPFAM" id="SSF53850">
    <property type="entry name" value="Periplasmic binding protein-like II"/>
    <property type="match status" value="1"/>
</dbReference>
<evidence type="ECO:0008006" key="5">
    <source>
        <dbReference type="Google" id="ProtNLM"/>
    </source>
</evidence>
<dbReference type="Pfam" id="PF03401">
    <property type="entry name" value="TctC"/>
    <property type="match status" value="1"/>
</dbReference>
<evidence type="ECO:0000313" key="3">
    <source>
        <dbReference type="EMBL" id="EWG09959.1"/>
    </source>
</evidence>
<gene>
    <name evidence="3" type="ORF">PBF_16309</name>
</gene>
<dbReference type="RefSeq" id="WP_035330980.1">
    <property type="nucleotide sequence ID" value="NZ_APVL01000012.1"/>
</dbReference>
<accession>W7LD68</accession>
<dbReference type="AlphaFoldDB" id="W7LD68"/>
<dbReference type="InterPro" id="IPR005064">
    <property type="entry name" value="BUG"/>
</dbReference>
<feature type="chain" id="PRO_5004895833" description="Tripartite tricarboxylate transporter substrate binding protein" evidence="2">
    <location>
        <begin position="27"/>
        <end position="330"/>
    </location>
</feature>
<comment type="caution">
    <text evidence="3">The sequence shown here is derived from an EMBL/GenBank/DDBJ whole genome shotgun (WGS) entry which is preliminary data.</text>
</comment>
<dbReference type="EMBL" id="APVL01000012">
    <property type="protein sequence ID" value="EWG09959.1"/>
    <property type="molecule type" value="Genomic_DNA"/>
</dbReference>
<name>W7LD68_CYTFI</name>
<sequence>MKLVMKKLAAVGFAAMLAAGCSNSSASTDEKAASFPERDIEIIVPYAPGGTTDTASRALTSVISEYLPNDYNVNVVNKEGGAGVIGTTEVFNAKPDGYKIGMTTVGPMTIKPHTDNTAYSPETVEPIIQVVATPNVLVVKKDAPWQTYEEWLEYVKANPGKFTYSTTGAGLTQHITMEAFSAQTGVKLKHVPYEGGAPALAALLGGHVQGAVIQTVEAMPQIESGEIRALVNTGSFKSSGLEDVPLLTEKDVDVASDVWTGLIAPPDTPEDVIKVLHDSFKKALEDQKVIDTFAKLGVEPSYASPDEFAEIMKKDYDLNEEILKAAGIIE</sequence>
<dbReference type="PANTHER" id="PTHR42928:SF5">
    <property type="entry name" value="BLR1237 PROTEIN"/>
    <property type="match status" value="1"/>
</dbReference>
<evidence type="ECO:0000256" key="1">
    <source>
        <dbReference type="ARBA" id="ARBA00006987"/>
    </source>
</evidence>
<proteinExistence type="inferred from homology"/>
<keyword evidence="2" id="KW-0732">Signal</keyword>
<dbReference type="CDD" id="cd07012">
    <property type="entry name" value="PBP2_Bug_TTT"/>
    <property type="match status" value="1"/>
</dbReference>
<protein>
    <recommendedName>
        <fullName evidence="5">Tripartite tricarboxylate transporter substrate binding protein</fullName>
    </recommendedName>
</protein>
<dbReference type="Proteomes" id="UP000019270">
    <property type="component" value="Unassembled WGS sequence"/>
</dbReference>
<dbReference type="Gene3D" id="3.40.190.10">
    <property type="entry name" value="Periplasmic binding protein-like II"/>
    <property type="match status" value="1"/>
</dbReference>
<dbReference type="PIRSF" id="PIRSF017082">
    <property type="entry name" value="YflP"/>
    <property type="match status" value="1"/>
</dbReference>
<comment type="similarity">
    <text evidence="1">Belongs to the UPF0065 (bug) family.</text>
</comment>
<reference evidence="4" key="1">
    <citation type="submission" date="2013-03" db="EMBL/GenBank/DDBJ databases">
        <title>Draft genome sequence of Bacillus firmus DS1.</title>
        <authorList>
            <person name="Peng D."/>
            <person name="Zhu L."/>
            <person name="Sun M."/>
        </authorList>
    </citation>
    <scope>NUCLEOTIDE SEQUENCE [LARGE SCALE GENOMIC DNA]</scope>
    <source>
        <strain evidence="4">DS1</strain>
    </source>
</reference>
<dbReference type="PANTHER" id="PTHR42928">
    <property type="entry name" value="TRICARBOXYLATE-BINDING PROTEIN"/>
    <property type="match status" value="1"/>
</dbReference>